<feature type="compositionally biased region" description="Acidic residues" evidence="1">
    <location>
        <begin position="62"/>
        <end position="73"/>
    </location>
</feature>
<dbReference type="STRING" id="416450.A0A1V6Q0D3"/>
<feature type="region of interest" description="Disordered" evidence="1">
    <location>
        <begin position="663"/>
        <end position="691"/>
    </location>
</feature>
<feature type="compositionally biased region" description="Polar residues" evidence="1">
    <location>
        <begin position="393"/>
        <end position="411"/>
    </location>
</feature>
<dbReference type="InterPro" id="IPR059095">
    <property type="entry name" value="Znf_C2H2_17_2nd"/>
</dbReference>
<keyword evidence="5" id="KW-1185">Reference proteome</keyword>
<proteinExistence type="predicted"/>
<feature type="compositionally biased region" description="Acidic residues" evidence="1">
    <location>
        <begin position="299"/>
        <end position="308"/>
    </location>
</feature>
<name>A0A1V6Q0D3_9EURO</name>
<dbReference type="EMBL" id="MDYN01000020">
    <property type="protein sequence ID" value="OQD82730.1"/>
    <property type="molecule type" value="Genomic_DNA"/>
</dbReference>
<feature type="compositionally biased region" description="Acidic residues" evidence="1">
    <location>
        <begin position="359"/>
        <end position="372"/>
    </location>
</feature>
<dbReference type="Pfam" id="PF26176">
    <property type="entry name" value="zf_C2H2_17_2"/>
    <property type="match status" value="1"/>
</dbReference>
<evidence type="ECO:0000313" key="5">
    <source>
        <dbReference type="Proteomes" id="UP000191672"/>
    </source>
</evidence>
<sequence length="691" mass="77686">MSSQVSRSDFLPPVSAQPRKSLFGGPSSDVDQPSSPPALARQSLFGGPASQYDPPQRINVDEPTDEEDEESENELNRLMRERPLQAHYDSDGDSFHESGNDQKAPMLRRSRSSPVADSSQPTITRPAEPVYYTVDRGLDLRPGARRPNIFTGHSSTWRKYNADDIGAYEAILNNRSRDLAAHLYNAHAIRRRTRAFLARTNADDELKFSVPRRWTAWPLPAADVPRLDDIIKDKLDDLDNMRMEPDPRPSADLEECITALISKIAREKYRAREWDYEDISTKKIVNGDEIMRDEIPQKEEDDDDDDERIDTTSFEPINQLDDAKSAEQLRPLTRNVMTQLDRLLMGLHYSMKGRMLEDVSGDEQPSDTDDDEGLPRTSRSQFRGRNRTRRGSPPQQGTPYRSISARMSSGVDTDDENLPEAPFSRDQSRASHTSQDQEGGSFSKGRLKLRDWSEVMGLASMMGFPSDVIMRTSKRCADLFGEDLEFRTLPEGHIRKKQKSNGREQYSYTESESESESDIDRDSAPPMPPPLTDSTPKVKPRANSKSNSKTKPNSTPKAKPQSKASSSRRKQPKTPAIVPSSSPEASPEPSNAPSRNPSRPRSRSLSRAASQNIEQGTERESRPVRPGIGKGPHRKADILCPYKDCPRRSNGFSRRWNLNQHMKKSHGVTVNESSNQRGVSGPEDESAIMID</sequence>
<protein>
    <submittedName>
        <fullName evidence="4">Uncharacterized protein</fullName>
    </submittedName>
</protein>
<feature type="compositionally biased region" description="Low complexity" evidence="1">
    <location>
        <begin position="543"/>
        <end position="565"/>
    </location>
</feature>
<dbReference type="InterPro" id="IPR019622">
    <property type="entry name" value="Rrn9_dom"/>
</dbReference>
<evidence type="ECO:0000259" key="3">
    <source>
        <dbReference type="Pfam" id="PF26176"/>
    </source>
</evidence>
<reference evidence="5" key="1">
    <citation type="journal article" date="2017" name="Nat. Microbiol.">
        <title>Global analysis of biosynthetic gene clusters reveals vast potential of secondary metabolite production in Penicillium species.</title>
        <authorList>
            <person name="Nielsen J.C."/>
            <person name="Grijseels S."/>
            <person name="Prigent S."/>
            <person name="Ji B."/>
            <person name="Dainat J."/>
            <person name="Nielsen K.F."/>
            <person name="Frisvad J.C."/>
            <person name="Workman M."/>
            <person name="Nielsen J."/>
        </authorList>
    </citation>
    <scope>NUCLEOTIDE SEQUENCE [LARGE SCALE GENOMIC DNA]</scope>
    <source>
        <strain evidence="5">IBT 31811</strain>
    </source>
</reference>
<feature type="compositionally biased region" description="Polar residues" evidence="1">
    <location>
        <begin position="112"/>
        <end position="123"/>
    </location>
</feature>
<feature type="compositionally biased region" description="Low complexity" evidence="1">
    <location>
        <begin position="579"/>
        <end position="597"/>
    </location>
</feature>
<dbReference type="Pfam" id="PF10680">
    <property type="entry name" value="RRN9"/>
    <property type="match status" value="1"/>
</dbReference>
<feature type="region of interest" description="Disordered" evidence="1">
    <location>
        <begin position="495"/>
        <end position="650"/>
    </location>
</feature>
<feature type="domain" description="Rrn9" evidence="2">
    <location>
        <begin position="174"/>
        <end position="231"/>
    </location>
</feature>
<evidence type="ECO:0000256" key="1">
    <source>
        <dbReference type="SAM" id="MobiDB-lite"/>
    </source>
</evidence>
<feature type="domain" description="C2H2-domain containing protein second zinc finger" evidence="3">
    <location>
        <begin position="639"/>
        <end position="666"/>
    </location>
</feature>
<feature type="compositionally biased region" description="Polar residues" evidence="1">
    <location>
        <begin position="430"/>
        <end position="440"/>
    </location>
</feature>
<feature type="region of interest" description="Disordered" evidence="1">
    <location>
        <begin position="358"/>
        <end position="445"/>
    </location>
</feature>
<accession>A0A1V6Q0D3</accession>
<organism evidence="4 5">
    <name type="scientific">Penicillium antarcticum</name>
    <dbReference type="NCBI Taxonomy" id="416450"/>
    <lineage>
        <taxon>Eukaryota</taxon>
        <taxon>Fungi</taxon>
        <taxon>Dikarya</taxon>
        <taxon>Ascomycota</taxon>
        <taxon>Pezizomycotina</taxon>
        <taxon>Eurotiomycetes</taxon>
        <taxon>Eurotiomycetidae</taxon>
        <taxon>Eurotiales</taxon>
        <taxon>Aspergillaceae</taxon>
        <taxon>Penicillium</taxon>
    </lineage>
</organism>
<evidence type="ECO:0000259" key="2">
    <source>
        <dbReference type="Pfam" id="PF10680"/>
    </source>
</evidence>
<evidence type="ECO:0000313" key="4">
    <source>
        <dbReference type="EMBL" id="OQD82730.1"/>
    </source>
</evidence>
<dbReference type="AlphaFoldDB" id="A0A1V6Q0D3"/>
<feature type="compositionally biased region" description="Basic and acidic residues" evidence="1">
    <location>
        <begin position="74"/>
        <end position="100"/>
    </location>
</feature>
<feature type="compositionally biased region" description="Acidic residues" evidence="1">
    <location>
        <begin position="682"/>
        <end position="691"/>
    </location>
</feature>
<feature type="region of interest" description="Disordered" evidence="1">
    <location>
        <begin position="290"/>
        <end position="316"/>
    </location>
</feature>
<gene>
    <name evidence="4" type="ORF">PENANT_c020G11381</name>
</gene>
<feature type="compositionally biased region" description="Polar residues" evidence="1">
    <location>
        <begin position="668"/>
        <end position="678"/>
    </location>
</feature>
<comment type="caution">
    <text evidence="4">The sequence shown here is derived from an EMBL/GenBank/DDBJ whole genome shotgun (WGS) entry which is preliminary data.</text>
</comment>
<dbReference type="Proteomes" id="UP000191672">
    <property type="component" value="Unassembled WGS sequence"/>
</dbReference>
<dbReference type="Gene3D" id="3.30.160.60">
    <property type="entry name" value="Classic Zinc Finger"/>
    <property type="match status" value="1"/>
</dbReference>
<feature type="region of interest" description="Disordered" evidence="1">
    <location>
        <begin position="1"/>
        <end position="130"/>
    </location>
</feature>